<reference evidence="10 11" key="1">
    <citation type="submission" date="2015-12" db="EMBL/GenBank/DDBJ databases">
        <title>Draft genome sequence of Mesorhizobium sp. UFLA 01-765, a multitolerant efficient symbiont and plant-growth promoting strain isolated from Zn-mining soil using Leucaena leucocephala as a trap plant.</title>
        <authorList>
            <person name="Rangel W.M."/>
            <person name="Thijs S."/>
            <person name="Longatti S.M."/>
            <person name="Moreira F.M."/>
            <person name="Weyens N."/>
            <person name="Vangronsveld J."/>
            <person name="Van Hamme J.D."/>
            <person name="Bottos E.M."/>
            <person name="Rineau F."/>
        </authorList>
    </citation>
    <scope>NUCLEOTIDE SEQUENCE [LARGE SCALE GENOMIC DNA]</scope>
    <source>
        <strain evidence="10 11">UFLA 01-765</strain>
    </source>
</reference>
<dbReference type="GO" id="GO:0009306">
    <property type="term" value="P:protein secretion"/>
    <property type="evidence" value="ECO:0007669"/>
    <property type="project" value="InterPro"/>
</dbReference>
<dbReference type="Proteomes" id="UP000053176">
    <property type="component" value="Unassembled WGS sequence"/>
</dbReference>
<dbReference type="PROSITE" id="PS51257">
    <property type="entry name" value="PROKAR_LIPOPROTEIN"/>
    <property type="match status" value="1"/>
</dbReference>
<keyword evidence="5 8" id="KW-0564">Palmitate</keyword>
<name>A0A101KV69_RHILI</name>
<dbReference type="Gene3D" id="3.30.70.1530">
    <property type="entry name" value="Hypothetical protein rpa1041"/>
    <property type="match status" value="1"/>
</dbReference>
<evidence type="ECO:0000256" key="4">
    <source>
        <dbReference type="ARBA" id="ARBA00023136"/>
    </source>
</evidence>
<keyword evidence="8" id="KW-1133">Transmembrane helix</keyword>
<keyword evidence="7 8" id="KW-0449">Lipoprotein</keyword>
<dbReference type="Gene3D" id="3.30.300.30">
    <property type="match status" value="1"/>
</dbReference>
<comment type="caution">
    <text evidence="10">The sequence shown here is derived from an EMBL/GenBank/DDBJ whole genome shotgun (WGS) entry which is preliminary data.</text>
</comment>
<evidence type="ECO:0000256" key="3">
    <source>
        <dbReference type="ARBA" id="ARBA00022729"/>
    </source>
</evidence>
<evidence type="ECO:0000313" key="10">
    <source>
        <dbReference type="EMBL" id="KUM27581.1"/>
    </source>
</evidence>
<evidence type="ECO:0000313" key="11">
    <source>
        <dbReference type="Proteomes" id="UP000053176"/>
    </source>
</evidence>
<dbReference type="InterPro" id="IPR043427">
    <property type="entry name" value="YscJ/FliF"/>
</dbReference>
<feature type="domain" description="Flagellar M-ring N-terminal" evidence="9">
    <location>
        <begin position="27"/>
        <end position="190"/>
    </location>
</feature>
<gene>
    <name evidence="10" type="ORF">AU467_16385</name>
</gene>
<keyword evidence="6 8" id="KW-0998">Cell outer membrane</keyword>
<dbReference type="AlphaFoldDB" id="A0A101KV69"/>
<organism evidence="10 11">
    <name type="scientific">Rhizobium loti</name>
    <name type="common">Mesorhizobium loti</name>
    <dbReference type="NCBI Taxonomy" id="381"/>
    <lineage>
        <taxon>Bacteria</taxon>
        <taxon>Pseudomonadati</taxon>
        <taxon>Pseudomonadota</taxon>
        <taxon>Alphaproteobacteria</taxon>
        <taxon>Hyphomicrobiales</taxon>
        <taxon>Phyllobacteriaceae</taxon>
        <taxon>Mesorhizobium</taxon>
    </lineage>
</organism>
<dbReference type="GO" id="GO:0009279">
    <property type="term" value="C:cell outer membrane"/>
    <property type="evidence" value="ECO:0007669"/>
    <property type="project" value="UniProtKB-SubCell"/>
</dbReference>
<evidence type="ECO:0000256" key="8">
    <source>
        <dbReference type="RuleBase" id="RU364102"/>
    </source>
</evidence>
<dbReference type="InterPro" id="IPR006182">
    <property type="entry name" value="FliF_N_dom"/>
</dbReference>
<sequence length="273" mass="29745">MDRRPSGWRSHHYVLPLLLVLSGCKDDLYTKLQERDANEMLALLLDNGVDAVRVAAKDGTSTIQVEKEQVAYSINLLNAKGLPRQAFKNLGEIFQGSGLIASPTEERARYIYALNEELSHTISEIDGVFSARVQVVLPDNDLLQERSTPSSASVFIRHDANINVSALLPQIKMLVANSIQGLSYEKVEVVFVPAERPAVEQRPALAQAAKSIPVPLLAVIVGLAVAVFAVLSYLASSLVYRRRHSSPQRARLEGRPGVSTIGAVRKNTIGDAA</sequence>
<evidence type="ECO:0000256" key="1">
    <source>
        <dbReference type="ARBA" id="ARBA00004459"/>
    </source>
</evidence>
<keyword evidence="3 8" id="KW-0732">Signal</keyword>
<keyword evidence="4 8" id="KW-0472">Membrane</keyword>
<dbReference type="PRINTS" id="PR01338">
    <property type="entry name" value="TYPE3OMKPROT"/>
</dbReference>
<accession>A0A101KV69</accession>
<protein>
    <recommendedName>
        <fullName evidence="8">Lipoprotein</fullName>
    </recommendedName>
</protein>
<evidence type="ECO:0000256" key="6">
    <source>
        <dbReference type="ARBA" id="ARBA00023237"/>
    </source>
</evidence>
<dbReference type="Pfam" id="PF01514">
    <property type="entry name" value="YscJ_FliF"/>
    <property type="match status" value="1"/>
</dbReference>
<comment type="similarity">
    <text evidence="2 8">Belongs to the YscJ lipoprotein family.</text>
</comment>
<dbReference type="EMBL" id="LPWA01000090">
    <property type="protein sequence ID" value="KUM27581.1"/>
    <property type="molecule type" value="Genomic_DNA"/>
</dbReference>
<evidence type="ECO:0000259" key="9">
    <source>
        <dbReference type="Pfam" id="PF01514"/>
    </source>
</evidence>
<keyword evidence="8" id="KW-0812">Transmembrane</keyword>
<dbReference type="InterPro" id="IPR003282">
    <property type="entry name" value="T3SS_SctJ"/>
</dbReference>
<feature type="transmembrane region" description="Helical" evidence="8">
    <location>
        <begin position="216"/>
        <end position="240"/>
    </location>
</feature>
<evidence type="ECO:0000256" key="2">
    <source>
        <dbReference type="ARBA" id="ARBA00009509"/>
    </source>
</evidence>
<evidence type="ECO:0000256" key="7">
    <source>
        <dbReference type="ARBA" id="ARBA00023288"/>
    </source>
</evidence>
<dbReference type="PANTHER" id="PTHR30046">
    <property type="entry name" value="FLAGELLAR M-RING PROTEIN"/>
    <property type="match status" value="1"/>
</dbReference>
<dbReference type="NCBIfam" id="TIGR02544">
    <property type="entry name" value="III_secr_YscJ"/>
    <property type="match status" value="1"/>
</dbReference>
<dbReference type="PANTHER" id="PTHR30046:SF2">
    <property type="entry name" value="YOP PROTEINS TRANSLOCATION LIPOPROTEIN J"/>
    <property type="match status" value="1"/>
</dbReference>
<evidence type="ECO:0000256" key="5">
    <source>
        <dbReference type="ARBA" id="ARBA00023139"/>
    </source>
</evidence>
<proteinExistence type="inferred from homology"/>
<comment type="subcellular location">
    <subcellularLocation>
        <location evidence="1">Cell outer membrane</location>
        <topology evidence="1">Lipid-anchor</topology>
    </subcellularLocation>
</comment>
<dbReference type="InterPro" id="IPR045851">
    <property type="entry name" value="AMP-bd_C_sf"/>
</dbReference>